<dbReference type="EMBL" id="BAAAUV010000004">
    <property type="protein sequence ID" value="GAA3203992.1"/>
    <property type="molecule type" value="Genomic_DNA"/>
</dbReference>
<comment type="caution">
    <text evidence="9">The sequence shown here is derived from an EMBL/GenBank/DDBJ whole genome shotgun (WGS) entry which is preliminary data.</text>
</comment>
<keyword evidence="3" id="KW-1003">Cell membrane</keyword>
<dbReference type="SUPFAM" id="SSF161098">
    <property type="entry name" value="MetI-like"/>
    <property type="match status" value="1"/>
</dbReference>
<dbReference type="PROSITE" id="PS50928">
    <property type="entry name" value="ABC_TM1"/>
    <property type="match status" value="1"/>
</dbReference>
<dbReference type="InterPro" id="IPR000515">
    <property type="entry name" value="MetI-like"/>
</dbReference>
<evidence type="ECO:0000256" key="1">
    <source>
        <dbReference type="ARBA" id="ARBA00004651"/>
    </source>
</evidence>
<evidence type="ECO:0000256" key="2">
    <source>
        <dbReference type="ARBA" id="ARBA00022448"/>
    </source>
</evidence>
<comment type="similarity">
    <text evidence="7">Belongs to the binding-protein-dependent transport system permease family.</text>
</comment>
<dbReference type="PANTHER" id="PTHR43386:SF1">
    <property type="entry name" value="D,D-DIPEPTIDE TRANSPORT SYSTEM PERMEASE PROTEIN DDPC-RELATED"/>
    <property type="match status" value="1"/>
</dbReference>
<dbReference type="PANTHER" id="PTHR43386">
    <property type="entry name" value="OLIGOPEPTIDE TRANSPORT SYSTEM PERMEASE PROTEIN APPC"/>
    <property type="match status" value="1"/>
</dbReference>
<evidence type="ECO:0000256" key="3">
    <source>
        <dbReference type="ARBA" id="ARBA00022475"/>
    </source>
</evidence>
<feature type="transmembrane region" description="Helical" evidence="7">
    <location>
        <begin position="187"/>
        <end position="214"/>
    </location>
</feature>
<evidence type="ECO:0000313" key="9">
    <source>
        <dbReference type="EMBL" id="GAA3203992.1"/>
    </source>
</evidence>
<keyword evidence="5 7" id="KW-1133">Transmembrane helix</keyword>
<dbReference type="InterPro" id="IPR050366">
    <property type="entry name" value="BP-dependent_transpt_permease"/>
</dbReference>
<feature type="domain" description="ABC transmembrane type-1" evidence="8">
    <location>
        <begin position="70"/>
        <end position="256"/>
    </location>
</feature>
<sequence length="264" mass="26651">MRSALIVLVSLVVFAALAPCWARWTGHPPQLAFPAFGLRPDGTPVPPGGRFWLGADGLGRDVLVRAAYAARTSLLTGFAATALATFLGVAAGLAGGFLGGAADAVVARGTEVLLAFPFLLAALAAAVVLGGGPLVVVPVVAVALAAPMARAVRARVLHVRELAYVEAARALGASPWRVMTGEVLPALAGPVVALAVLLLPAAVAAESTLAYLGAAQGTSWGAMLADGQEAYRTAWWTLLVPGGLLLAATLACAVLGDALTRRLP</sequence>
<dbReference type="Gene3D" id="1.10.3720.10">
    <property type="entry name" value="MetI-like"/>
    <property type="match status" value="1"/>
</dbReference>
<dbReference type="RefSeq" id="WP_344824696.1">
    <property type="nucleotide sequence ID" value="NZ_BAAAUV010000004.1"/>
</dbReference>
<dbReference type="InterPro" id="IPR035906">
    <property type="entry name" value="MetI-like_sf"/>
</dbReference>
<keyword evidence="10" id="KW-1185">Reference proteome</keyword>
<evidence type="ECO:0000313" key="10">
    <source>
        <dbReference type="Proteomes" id="UP001501237"/>
    </source>
</evidence>
<evidence type="ECO:0000256" key="5">
    <source>
        <dbReference type="ARBA" id="ARBA00022989"/>
    </source>
</evidence>
<dbReference type="Proteomes" id="UP001501237">
    <property type="component" value="Unassembled WGS sequence"/>
</dbReference>
<organism evidence="9 10">
    <name type="scientific">Actinocorallia longicatena</name>
    <dbReference type="NCBI Taxonomy" id="111803"/>
    <lineage>
        <taxon>Bacteria</taxon>
        <taxon>Bacillati</taxon>
        <taxon>Actinomycetota</taxon>
        <taxon>Actinomycetes</taxon>
        <taxon>Streptosporangiales</taxon>
        <taxon>Thermomonosporaceae</taxon>
        <taxon>Actinocorallia</taxon>
    </lineage>
</organism>
<evidence type="ECO:0000256" key="4">
    <source>
        <dbReference type="ARBA" id="ARBA00022692"/>
    </source>
</evidence>
<evidence type="ECO:0000259" key="8">
    <source>
        <dbReference type="PROSITE" id="PS50928"/>
    </source>
</evidence>
<accession>A0ABP6Q4Y0</accession>
<keyword evidence="6 7" id="KW-0472">Membrane</keyword>
<comment type="subcellular location">
    <subcellularLocation>
        <location evidence="1 7">Cell membrane</location>
        <topology evidence="1 7">Multi-pass membrane protein</topology>
    </subcellularLocation>
</comment>
<dbReference type="Pfam" id="PF00528">
    <property type="entry name" value="BPD_transp_1"/>
    <property type="match status" value="1"/>
</dbReference>
<proteinExistence type="inferred from homology"/>
<evidence type="ECO:0000256" key="7">
    <source>
        <dbReference type="RuleBase" id="RU363032"/>
    </source>
</evidence>
<dbReference type="CDD" id="cd06261">
    <property type="entry name" value="TM_PBP2"/>
    <property type="match status" value="1"/>
</dbReference>
<feature type="transmembrane region" description="Helical" evidence="7">
    <location>
        <begin position="78"/>
        <end position="100"/>
    </location>
</feature>
<gene>
    <name evidence="9" type="ORF">GCM10010468_18330</name>
</gene>
<name>A0ABP6Q4Y0_9ACTN</name>
<evidence type="ECO:0000256" key="6">
    <source>
        <dbReference type="ARBA" id="ARBA00023136"/>
    </source>
</evidence>
<keyword evidence="2 7" id="KW-0813">Transport</keyword>
<keyword evidence="4 7" id="KW-0812">Transmembrane</keyword>
<feature type="transmembrane region" description="Helical" evidence="7">
    <location>
        <begin position="234"/>
        <end position="256"/>
    </location>
</feature>
<protein>
    <submittedName>
        <fullName evidence="9">ABC transporter permease</fullName>
    </submittedName>
</protein>
<feature type="transmembrane region" description="Helical" evidence="7">
    <location>
        <begin position="112"/>
        <end position="129"/>
    </location>
</feature>
<reference evidence="10" key="1">
    <citation type="journal article" date="2019" name="Int. J. Syst. Evol. Microbiol.">
        <title>The Global Catalogue of Microorganisms (GCM) 10K type strain sequencing project: providing services to taxonomists for standard genome sequencing and annotation.</title>
        <authorList>
            <consortium name="The Broad Institute Genomics Platform"/>
            <consortium name="The Broad Institute Genome Sequencing Center for Infectious Disease"/>
            <person name="Wu L."/>
            <person name="Ma J."/>
        </authorList>
    </citation>
    <scope>NUCLEOTIDE SEQUENCE [LARGE SCALE GENOMIC DNA]</scope>
    <source>
        <strain evidence="10">JCM 9377</strain>
    </source>
</reference>